<accession>A0ABN8XBC2</accession>
<evidence type="ECO:0000313" key="2">
    <source>
        <dbReference type="Proteomes" id="UP001161497"/>
    </source>
</evidence>
<keyword evidence="2" id="KW-1185">Reference proteome</keyword>
<sequence length="66" mass="7536">MCLGRLSDHDDRSDASLAHFHQTWVMGHLIGTWLEQTPPASLEDRRKKSWPPVIKDQVRGIATNEV</sequence>
<name>A0ABN8XBC2_9BACT</name>
<gene>
    <name evidence="1" type="ORF">MFUM_0185</name>
</gene>
<evidence type="ECO:0000313" key="1">
    <source>
        <dbReference type="EMBL" id="CAI9084589.1"/>
    </source>
</evidence>
<organism evidence="1 2">
    <name type="scientific">Candidatus Methylacidiphilum fumarolicum</name>
    <dbReference type="NCBI Taxonomy" id="591154"/>
    <lineage>
        <taxon>Bacteria</taxon>
        <taxon>Pseudomonadati</taxon>
        <taxon>Verrucomicrobiota</taxon>
        <taxon>Methylacidiphilae</taxon>
        <taxon>Methylacidiphilales</taxon>
        <taxon>Methylacidiphilaceae</taxon>
        <taxon>Methylacidiphilum (ex Ratnadevi et al. 2023)</taxon>
    </lineage>
</organism>
<dbReference type="Proteomes" id="UP001161497">
    <property type="component" value="Chromosome"/>
</dbReference>
<dbReference type="EMBL" id="OX458932">
    <property type="protein sequence ID" value="CAI9084589.1"/>
    <property type="molecule type" value="Genomic_DNA"/>
</dbReference>
<protein>
    <submittedName>
        <fullName evidence="1">Uncharacterized protein</fullName>
    </submittedName>
</protein>
<proteinExistence type="predicted"/>
<reference evidence="1" key="1">
    <citation type="submission" date="2023-03" db="EMBL/GenBank/DDBJ databases">
        <authorList>
            <person name="Cremers G."/>
            <person name="Picone N."/>
        </authorList>
    </citation>
    <scope>NUCLEOTIDE SEQUENCE</scope>
    <source>
        <strain evidence="1">Sample_alias</strain>
    </source>
</reference>